<feature type="domain" description="AraC effector-binding" evidence="1">
    <location>
        <begin position="2"/>
        <end position="156"/>
    </location>
</feature>
<dbReference type="InterPro" id="IPR029442">
    <property type="entry name" value="GyrI-like"/>
</dbReference>
<comment type="caution">
    <text evidence="2">The sequence shown here is derived from an EMBL/GenBank/DDBJ whole genome shotgun (WGS) entry which is preliminary data.</text>
</comment>
<sequence>MRKPEWVRKDGFHLVGIERYTSAGPQAIRLAWDEFLDRIGEIRHSAEPQVLYGYEDYTRDFKMIPESFPQFYYLAGLEVEKAEDIPKGMASRYVPPATYALFRHEGPLSEVASVFHYIYQEWLPSSGFEMDPRVMGDFERYPIPVTDRERAVVEIH</sequence>
<evidence type="ECO:0000313" key="3">
    <source>
        <dbReference type="Proteomes" id="UP001519887"/>
    </source>
</evidence>
<feature type="non-terminal residue" evidence="2">
    <location>
        <position position="156"/>
    </location>
</feature>
<organism evidence="2 3">
    <name type="scientific">Paenibacillus sepulcri</name>
    <dbReference type="NCBI Taxonomy" id="359917"/>
    <lineage>
        <taxon>Bacteria</taxon>
        <taxon>Bacillati</taxon>
        <taxon>Bacillota</taxon>
        <taxon>Bacilli</taxon>
        <taxon>Bacillales</taxon>
        <taxon>Paenibacillaceae</taxon>
        <taxon>Paenibacillus</taxon>
    </lineage>
</organism>
<evidence type="ECO:0000259" key="1">
    <source>
        <dbReference type="SMART" id="SM00871"/>
    </source>
</evidence>
<dbReference type="PANTHER" id="PTHR36444">
    <property type="entry name" value="TRANSCRIPTIONAL REGULATOR PROTEIN YOBU-RELATED"/>
    <property type="match status" value="1"/>
</dbReference>
<dbReference type="InterPro" id="IPR053182">
    <property type="entry name" value="YobU-like_regulator"/>
</dbReference>
<reference evidence="2 3" key="1">
    <citation type="submission" date="2021-07" db="EMBL/GenBank/DDBJ databases">
        <title>Paenibacillus radiodurans sp. nov., isolated from the southeastern edge of Tengger Desert.</title>
        <authorList>
            <person name="Zhang G."/>
        </authorList>
    </citation>
    <scope>NUCLEOTIDE SEQUENCE [LARGE SCALE GENOMIC DNA]</scope>
    <source>
        <strain evidence="2 3">CCM 7311</strain>
    </source>
</reference>
<protein>
    <submittedName>
        <fullName evidence="2">GyrI-like domain-containing protein</fullName>
    </submittedName>
</protein>
<gene>
    <name evidence="2" type="ORF">K0U00_21655</name>
</gene>
<dbReference type="PANTHER" id="PTHR36444:SF2">
    <property type="entry name" value="TRANSCRIPTIONAL REGULATOR PROTEIN YOBU-RELATED"/>
    <property type="match status" value="1"/>
</dbReference>
<dbReference type="Gene3D" id="3.20.80.10">
    <property type="entry name" value="Regulatory factor, effector binding domain"/>
    <property type="match status" value="1"/>
</dbReference>
<dbReference type="Pfam" id="PF06445">
    <property type="entry name" value="GyrI-like"/>
    <property type="match status" value="1"/>
</dbReference>
<proteinExistence type="predicted"/>
<dbReference type="SUPFAM" id="SSF55136">
    <property type="entry name" value="Probable bacterial effector-binding domain"/>
    <property type="match status" value="1"/>
</dbReference>
<dbReference type="EMBL" id="JAHZIK010000631">
    <property type="protein sequence ID" value="MBW7456647.1"/>
    <property type="molecule type" value="Genomic_DNA"/>
</dbReference>
<dbReference type="Proteomes" id="UP001519887">
    <property type="component" value="Unassembled WGS sequence"/>
</dbReference>
<evidence type="ECO:0000313" key="2">
    <source>
        <dbReference type="EMBL" id="MBW7456647.1"/>
    </source>
</evidence>
<name>A0ABS7C6X7_9BACL</name>
<keyword evidence="3" id="KW-1185">Reference proteome</keyword>
<accession>A0ABS7C6X7</accession>
<dbReference type="InterPro" id="IPR010499">
    <property type="entry name" value="AraC_E-bd"/>
</dbReference>
<dbReference type="SMART" id="SM00871">
    <property type="entry name" value="AraC_E_bind"/>
    <property type="match status" value="1"/>
</dbReference>
<dbReference type="InterPro" id="IPR011256">
    <property type="entry name" value="Reg_factor_effector_dom_sf"/>
</dbReference>